<reference evidence="14" key="2">
    <citation type="journal article" date="2018" name="BMC Genomics">
        <title>A manually annotated Actinidia chinensis var. chinensis (kiwifruit) genome highlights the challenges associated with draft genomes and gene prediction in plants.</title>
        <authorList>
            <person name="Pilkington S.M."/>
            <person name="Crowhurst R."/>
            <person name="Hilario E."/>
            <person name="Nardozza S."/>
            <person name="Fraser L."/>
            <person name="Peng Y."/>
            <person name="Gunaseelan K."/>
            <person name="Simpson R."/>
            <person name="Tahir J."/>
            <person name="Deroles S.C."/>
            <person name="Templeton K."/>
            <person name="Luo Z."/>
            <person name="Davy M."/>
            <person name="Cheng C."/>
            <person name="McNeilage M."/>
            <person name="Scaglione D."/>
            <person name="Liu Y."/>
            <person name="Zhang Q."/>
            <person name="Datson P."/>
            <person name="De Silva N."/>
            <person name="Gardiner S.E."/>
            <person name="Bassett H."/>
            <person name="Chagne D."/>
            <person name="McCallum J."/>
            <person name="Dzierzon H."/>
            <person name="Deng C."/>
            <person name="Wang Y.Y."/>
            <person name="Barron L."/>
            <person name="Manako K."/>
            <person name="Bowen J."/>
            <person name="Foster T.M."/>
            <person name="Erridge Z.A."/>
            <person name="Tiffin H."/>
            <person name="Waite C.N."/>
            <person name="Davies K.M."/>
            <person name="Grierson E.P."/>
            <person name="Laing W.A."/>
            <person name="Kirk R."/>
            <person name="Chen X."/>
            <person name="Wood M."/>
            <person name="Montefiori M."/>
            <person name="Brummell D.A."/>
            <person name="Schwinn K.E."/>
            <person name="Catanach A."/>
            <person name="Fullerton C."/>
            <person name="Li D."/>
            <person name="Meiyalaghan S."/>
            <person name="Nieuwenhuizen N."/>
            <person name="Read N."/>
            <person name="Prakash R."/>
            <person name="Hunter D."/>
            <person name="Zhang H."/>
            <person name="McKenzie M."/>
            <person name="Knabel M."/>
            <person name="Harris A."/>
            <person name="Allan A.C."/>
            <person name="Gleave A."/>
            <person name="Chen A."/>
            <person name="Janssen B.J."/>
            <person name="Plunkett B."/>
            <person name="Ampomah-Dwamena C."/>
            <person name="Voogd C."/>
            <person name="Leif D."/>
            <person name="Lafferty D."/>
            <person name="Souleyre E.J.F."/>
            <person name="Varkonyi-Gasic E."/>
            <person name="Gambi F."/>
            <person name="Hanley J."/>
            <person name="Yao J.L."/>
            <person name="Cheung J."/>
            <person name="David K.M."/>
            <person name="Warren B."/>
            <person name="Marsh K."/>
            <person name="Snowden K.C."/>
            <person name="Lin-Wang K."/>
            <person name="Brian L."/>
            <person name="Martinez-Sanchez M."/>
            <person name="Wang M."/>
            <person name="Ileperuma N."/>
            <person name="Macnee N."/>
            <person name="Campin R."/>
            <person name="McAtee P."/>
            <person name="Drummond R.S.M."/>
            <person name="Espley R.V."/>
            <person name="Ireland H.S."/>
            <person name="Wu R."/>
            <person name="Atkinson R.G."/>
            <person name="Karunairetnam S."/>
            <person name="Bulley S."/>
            <person name="Chunkath S."/>
            <person name="Hanley Z."/>
            <person name="Storey R."/>
            <person name="Thrimawithana A.H."/>
            <person name="Thomson S."/>
            <person name="David C."/>
            <person name="Testolin R."/>
            <person name="Huang H."/>
            <person name="Hellens R.P."/>
            <person name="Schaffer R.J."/>
        </authorList>
    </citation>
    <scope>NUCLEOTIDE SEQUENCE [LARGE SCALE GENOMIC DNA]</scope>
    <source>
        <strain evidence="14">cv. Red5</strain>
    </source>
</reference>
<keyword evidence="5 11" id="KW-0479">Metal-binding</keyword>
<dbReference type="PANTHER" id="PTHR12313">
    <property type="entry name" value="E3 UBIQUITIN-PROTEIN LIGASE RNF5-RELATED"/>
    <property type="match status" value="1"/>
</dbReference>
<comment type="catalytic activity">
    <reaction evidence="1 11">
        <text>S-ubiquitinyl-[E2 ubiquitin-conjugating enzyme]-L-cysteine + [acceptor protein]-L-lysine = [E2 ubiquitin-conjugating enzyme]-L-cysteine + N(6)-ubiquitinyl-[acceptor protein]-L-lysine.</text>
        <dbReference type="EC" id="2.3.2.27"/>
    </reaction>
</comment>
<keyword evidence="4 11" id="KW-0808">Transferase</keyword>
<protein>
    <recommendedName>
        <fullName evidence="11">E3 ubiquitin-protein ligase RMA</fullName>
        <ecNumber evidence="11">2.3.2.27</ecNumber>
    </recommendedName>
    <alternativeName>
        <fullName evidence="11">Protein RING membrane-anchor</fullName>
    </alternativeName>
    <alternativeName>
        <fullName evidence="11">RING-type E3 ubiquitin transferase RMA</fullName>
    </alternativeName>
</protein>
<dbReference type="UniPathway" id="UPA00143"/>
<evidence type="ECO:0000256" key="5">
    <source>
        <dbReference type="ARBA" id="ARBA00022723"/>
    </source>
</evidence>
<evidence type="ECO:0000256" key="8">
    <source>
        <dbReference type="ARBA" id="ARBA00022833"/>
    </source>
</evidence>
<dbReference type="Gene3D" id="3.30.40.10">
    <property type="entry name" value="Zinc/RING finger domain, C3HC4 (zinc finger)"/>
    <property type="match status" value="1"/>
</dbReference>
<keyword evidence="9" id="KW-0472">Membrane</keyword>
<dbReference type="Gramene" id="PSS14458">
    <property type="protein sequence ID" value="PSS14458"/>
    <property type="gene ID" value="CEY00_Acc15026"/>
</dbReference>
<dbReference type="STRING" id="1590841.A0A2R6QTL2"/>
<comment type="subcellular location">
    <subcellularLocation>
        <location evidence="2">Endomembrane system</location>
    </subcellularLocation>
    <subcellularLocation>
        <location evidence="11">Endoplasmic reticulum membrane</location>
        <topology evidence="11">Single-pass type IV membrane protein</topology>
    </subcellularLocation>
</comment>
<evidence type="ECO:0000256" key="7">
    <source>
        <dbReference type="ARBA" id="ARBA00022786"/>
    </source>
</evidence>
<evidence type="ECO:0000256" key="6">
    <source>
        <dbReference type="ARBA" id="ARBA00022771"/>
    </source>
</evidence>
<dbReference type="EC" id="2.3.2.27" evidence="11"/>
<dbReference type="CDD" id="cd16745">
    <property type="entry name" value="RING-HC_AtRMA-like"/>
    <property type="match status" value="1"/>
</dbReference>
<dbReference type="InterPro" id="IPR013083">
    <property type="entry name" value="Znf_RING/FYVE/PHD"/>
</dbReference>
<evidence type="ECO:0000256" key="9">
    <source>
        <dbReference type="ARBA" id="ARBA00023136"/>
    </source>
</evidence>
<comment type="caution">
    <text evidence="13">The sequence shown here is derived from an EMBL/GenBank/DDBJ whole genome shotgun (WGS) entry which is preliminary data.</text>
</comment>
<dbReference type="GO" id="GO:0061630">
    <property type="term" value="F:ubiquitin protein ligase activity"/>
    <property type="evidence" value="ECO:0007669"/>
    <property type="project" value="UniProtKB-UniRule"/>
</dbReference>
<dbReference type="EMBL" id="NKQK01000013">
    <property type="protein sequence ID" value="PSS14458.1"/>
    <property type="molecule type" value="Genomic_DNA"/>
</dbReference>
<evidence type="ECO:0000256" key="4">
    <source>
        <dbReference type="ARBA" id="ARBA00022679"/>
    </source>
</evidence>
<evidence type="ECO:0000256" key="3">
    <source>
        <dbReference type="ARBA" id="ARBA00004906"/>
    </source>
</evidence>
<feature type="domain" description="RING-type" evidence="12">
    <location>
        <begin position="51"/>
        <end position="100"/>
    </location>
</feature>
<keyword evidence="14" id="KW-1185">Reference proteome</keyword>
<keyword evidence="6 10" id="KW-0863">Zinc-finger</keyword>
<comment type="function">
    <text evidence="11">E3 ubiquitin-protein ligase.</text>
</comment>
<dbReference type="FunCoup" id="A0A2R6QTL2">
    <property type="interactions" value="7"/>
</dbReference>
<dbReference type="GO" id="GO:0008270">
    <property type="term" value="F:zinc ion binding"/>
    <property type="evidence" value="ECO:0007669"/>
    <property type="project" value="UniProtKB-KW"/>
</dbReference>
<proteinExistence type="predicted"/>
<dbReference type="GO" id="GO:0016567">
    <property type="term" value="P:protein ubiquitination"/>
    <property type="evidence" value="ECO:0007669"/>
    <property type="project" value="UniProtKB-UniPathway"/>
</dbReference>
<dbReference type="SUPFAM" id="SSF57850">
    <property type="entry name" value="RING/U-box"/>
    <property type="match status" value="1"/>
</dbReference>
<dbReference type="Proteomes" id="UP000241394">
    <property type="component" value="Chromosome LG13"/>
</dbReference>
<dbReference type="InParanoid" id="A0A2R6QTL2"/>
<dbReference type="AlphaFoldDB" id="A0A2R6QTL2"/>
<evidence type="ECO:0000256" key="11">
    <source>
        <dbReference type="RuleBase" id="RU369090"/>
    </source>
</evidence>
<keyword evidence="7 11" id="KW-0833">Ubl conjugation pathway</keyword>
<accession>A0A2R6QTL2</accession>
<evidence type="ECO:0000313" key="14">
    <source>
        <dbReference type="Proteomes" id="UP000241394"/>
    </source>
</evidence>
<evidence type="ECO:0000259" key="12">
    <source>
        <dbReference type="PROSITE" id="PS50089"/>
    </source>
</evidence>
<comment type="domain">
    <text evidence="11">The RING-type zinc finger domain is responsible for E3 ligase activity.</text>
</comment>
<dbReference type="OrthoDB" id="6270329at2759"/>
<dbReference type="PROSITE" id="PS50089">
    <property type="entry name" value="ZF_RING_2"/>
    <property type="match status" value="1"/>
</dbReference>
<dbReference type="InterPro" id="IPR017907">
    <property type="entry name" value="Znf_RING_CS"/>
</dbReference>
<dbReference type="InterPro" id="IPR045103">
    <property type="entry name" value="RNF5/RNF185-like"/>
</dbReference>
<dbReference type="InterPro" id="IPR018957">
    <property type="entry name" value="Znf_C3HC4_RING-type"/>
</dbReference>
<reference evidence="13 14" key="1">
    <citation type="submission" date="2017-07" db="EMBL/GenBank/DDBJ databases">
        <title>An improved, manually edited Actinidia chinensis var. chinensis (kiwifruit) genome highlights the challenges associated with draft genomes and gene prediction in plants.</title>
        <authorList>
            <person name="Pilkington S."/>
            <person name="Crowhurst R."/>
            <person name="Hilario E."/>
            <person name="Nardozza S."/>
            <person name="Fraser L."/>
            <person name="Peng Y."/>
            <person name="Gunaseelan K."/>
            <person name="Simpson R."/>
            <person name="Tahir J."/>
            <person name="Deroles S."/>
            <person name="Templeton K."/>
            <person name="Luo Z."/>
            <person name="Davy M."/>
            <person name="Cheng C."/>
            <person name="Mcneilage M."/>
            <person name="Scaglione D."/>
            <person name="Liu Y."/>
            <person name="Zhang Q."/>
            <person name="Datson P."/>
            <person name="De Silva N."/>
            <person name="Gardiner S."/>
            <person name="Bassett H."/>
            <person name="Chagne D."/>
            <person name="Mccallum J."/>
            <person name="Dzierzon H."/>
            <person name="Deng C."/>
            <person name="Wang Y.-Y."/>
            <person name="Barron N."/>
            <person name="Manako K."/>
            <person name="Bowen J."/>
            <person name="Foster T."/>
            <person name="Erridge Z."/>
            <person name="Tiffin H."/>
            <person name="Waite C."/>
            <person name="Davies K."/>
            <person name="Grierson E."/>
            <person name="Laing W."/>
            <person name="Kirk R."/>
            <person name="Chen X."/>
            <person name="Wood M."/>
            <person name="Montefiori M."/>
            <person name="Brummell D."/>
            <person name="Schwinn K."/>
            <person name="Catanach A."/>
            <person name="Fullerton C."/>
            <person name="Li D."/>
            <person name="Meiyalaghan S."/>
            <person name="Nieuwenhuizen N."/>
            <person name="Read N."/>
            <person name="Prakash R."/>
            <person name="Hunter D."/>
            <person name="Zhang H."/>
            <person name="Mckenzie M."/>
            <person name="Knabel M."/>
            <person name="Harris A."/>
            <person name="Allan A."/>
            <person name="Chen A."/>
            <person name="Janssen B."/>
            <person name="Plunkett B."/>
            <person name="Dwamena C."/>
            <person name="Voogd C."/>
            <person name="Leif D."/>
            <person name="Lafferty D."/>
            <person name="Souleyre E."/>
            <person name="Varkonyi-Gasic E."/>
            <person name="Gambi F."/>
            <person name="Hanley J."/>
            <person name="Yao J.-L."/>
            <person name="Cheung J."/>
            <person name="David K."/>
            <person name="Warren B."/>
            <person name="Marsh K."/>
            <person name="Snowden K."/>
            <person name="Lin-Wang K."/>
            <person name="Brian L."/>
            <person name="Martinez-Sanchez M."/>
            <person name="Wang M."/>
            <person name="Ileperuma N."/>
            <person name="Macnee N."/>
            <person name="Campin R."/>
            <person name="Mcatee P."/>
            <person name="Drummond R."/>
            <person name="Espley R."/>
            <person name="Ireland H."/>
            <person name="Wu R."/>
            <person name="Atkinson R."/>
            <person name="Karunairetnam S."/>
            <person name="Bulley S."/>
            <person name="Chunkath S."/>
            <person name="Hanley Z."/>
            <person name="Storey R."/>
            <person name="Thrimawithana A."/>
            <person name="Thomson S."/>
            <person name="David C."/>
            <person name="Testolin R."/>
        </authorList>
    </citation>
    <scope>NUCLEOTIDE SEQUENCE [LARGE SCALE GENOMIC DNA]</scope>
    <source>
        <strain evidence="14">cv. Red5</strain>
        <tissue evidence="13">Young leaf</tissue>
    </source>
</reference>
<dbReference type="OMA" id="RMRRQVM"/>
<dbReference type="SMART" id="SM00184">
    <property type="entry name" value="RING"/>
    <property type="match status" value="1"/>
</dbReference>
<dbReference type="GO" id="GO:0006511">
    <property type="term" value="P:ubiquitin-dependent protein catabolic process"/>
    <property type="evidence" value="ECO:0007669"/>
    <property type="project" value="UniProtKB-UniRule"/>
</dbReference>
<dbReference type="PROSITE" id="PS00518">
    <property type="entry name" value="ZF_RING_1"/>
    <property type="match status" value="1"/>
</dbReference>
<evidence type="ECO:0000256" key="2">
    <source>
        <dbReference type="ARBA" id="ARBA00004308"/>
    </source>
</evidence>
<keyword evidence="8 11" id="KW-0862">Zinc</keyword>
<evidence type="ECO:0000256" key="10">
    <source>
        <dbReference type="PROSITE-ProRule" id="PRU00175"/>
    </source>
</evidence>
<name>A0A2R6QTL2_ACTCC</name>
<evidence type="ECO:0000256" key="1">
    <source>
        <dbReference type="ARBA" id="ARBA00000900"/>
    </source>
</evidence>
<organism evidence="13 14">
    <name type="scientific">Actinidia chinensis var. chinensis</name>
    <name type="common">Chinese soft-hair kiwi</name>
    <dbReference type="NCBI Taxonomy" id="1590841"/>
    <lineage>
        <taxon>Eukaryota</taxon>
        <taxon>Viridiplantae</taxon>
        <taxon>Streptophyta</taxon>
        <taxon>Embryophyta</taxon>
        <taxon>Tracheophyta</taxon>
        <taxon>Spermatophyta</taxon>
        <taxon>Magnoliopsida</taxon>
        <taxon>eudicotyledons</taxon>
        <taxon>Gunneridae</taxon>
        <taxon>Pentapetalae</taxon>
        <taxon>asterids</taxon>
        <taxon>Ericales</taxon>
        <taxon>Actinidiaceae</taxon>
        <taxon>Actinidia</taxon>
    </lineage>
</organism>
<keyword evidence="11" id="KW-0256">Endoplasmic reticulum</keyword>
<dbReference type="InterPro" id="IPR001841">
    <property type="entry name" value="Znf_RING"/>
</dbReference>
<evidence type="ECO:0000313" key="13">
    <source>
        <dbReference type="EMBL" id="PSS14458.1"/>
    </source>
</evidence>
<dbReference type="Pfam" id="PF00097">
    <property type="entry name" value="zf-C3HC4"/>
    <property type="match status" value="1"/>
</dbReference>
<sequence length="265" mass="29526">MALEQYFREVVAVAQHDFDRSEENGDSIEKWKSVSATADGCETNPCGGFDCNICLDLVQDPVVTLCGHLFCWPCIYKWIHFQSESPENPDQQQPKCPVCKAEISQESLVPLYGRGQTTYSSEGKAPYLGIVIPQRPPSPSCMARTLISATDTSSHPSQLLHRRGYPQLSQPYYPHPDSYPATHMPSLGSTTAADAFQPMVGMFGEMVYARIFGNSETMLDTYLNSYQLAGSGSPRVRRYIIEADKSLSRVCFFLFCCLVACLLLF</sequence>
<comment type="pathway">
    <text evidence="3 11">Protein modification; protein ubiquitination.</text>
</comment>
<gene>
    <name evidence="13" type="ORF">CEY00_Acc15026</name>
</gene>
<dbReference type="GO" id="GO:0005789">
    <property type="term" value="C:endoplasmic reticulum membrane"/>
    <property type="evidence" value="ECO:0007669"/>
    <property type="project" value="UniProtKB-SubCell"/>
</dbReference>